<dbReference type="Gene3D" id="1.20.1280.50">
    <property type="match status" value="1"/>
</dbReference>
<dbReference type="GeneID" id="130500979"/>
<dbReference type="Gene3D" id="3.80.10.10">
    <property type="entry name" value="Ribonuclease Inhibitor"/>
    <property type="match status" value="1"/>
</dbReference>
<dbReference type="SMART" id="SM00256">
    <property type="entry name" value="FBOX"/>
    <property type="match status" value="1"/>
</dbReference>
<dbReference type="InterPro" id="IPR055294">
    <property type="entry name" value="FBL60-like"/>
</dbReference>
<dbReference type="PANTHER" id="PTHR31293">
    <property type="entry name" value="RNI-LIKE SUPERFAMILY PROTEIN"/>
    <property type="match status" value="1"/>
</dbReference>
<dbReference type="OrthoDB" id="594804at2759"/>
<protein>
    <submittedName>
        <fullName evidence="3">F-box/LRR-repeat protein At4g14103-like</fullName>
    </submittedName>
</protein>
<sequence>MVGKKIGFDIFSGLPDELHSHILSFLPMKTAASTSLLSRKWRYLFACNPNLVFDNHKVSTSFINFVDRVLALQGNSPVHKFSLIIKDDDRDNPVVPIRIFTWILNVLRRGVSDLNLFVDLQSESLLPSKIFLSETLVRLKLKSGYGANIKLDDNQDVYLPKLKTLFLQAGYENHGIGLAKLLSGCHMLEELVMYDISWLLWNFSSVSITTLKRLTFCWGEIDTNAKSVSIDTPSLVYLNFTDTIADAYPIVNLCSLVEARICLRMSYKQYGKAHFLDEASFSDLQQINYSKANKKVGNATDFIMGIRSVHILYLYADTLEVLTCCCETIPLFNNLTELTIESSPRVGWKPLMDLLNNSPNLETLVFQGLVNKATDSWGDLCFCQLFVEEEEIFSCLSSSTVKVLKIFRVGDYYGNMESQIEQIKYFLETMPNLEKIILHHTAWTVEDVTHVSRQLKRVISTVASSICIVQLISDNTPQALVVA</sequence>
<dbReference type="InterPro" id="IPR053781">
    <property type="entry name" value="F-box_AtFBL13-like"/>
</dbReference>
<reference evidence="3" key="1">
    <citation type="submission" date="2025-08" db="UniProtKB">
        <authorList>
            <consortium name="RefSeq"/>
        </authorList>
    </citation>
    <scope>IDENTIFICATION</scope>
    <source>
        <tissue evidence="3">Leaf</tissue>
    </source>
</reference>
<dbReference type="InterPro" id="IPR032675">
    <property type="entry name" value="LRR_dom_sf"/>
</dbReference>
<dbReference type="SUPFAM" id="SSF52047">
    <property type="entry name" value="RNI-like"/>
    <property type="match status" value="1"/>
</dbReference>
<dbReference type="InterPro" id="IPR036047">
    <property type="entry name" value="F-box-like_dom_sf"/>
</dbReference>
<dbReference type="PROSITE" id="PS50181">
    <property type="entry name" value="FBOX"/>
    <property type="match status" value="1"/>
</dbReference>
<keyword evidence="2" id="KW-1185">Reference proteome</keyword>
<dbReference type="KEGG" id="rsz:130500979"/>
<name>A0A9W3CK34_RAPSA</name>
<dbReference type="Proteomes" id="UP000504610">
    <property type="component" value="Unplaced"/>
</dbReference>
<proteinExistence type="predicted"/>
<dbReference type="RefSeq" id="XP_056851866.1">
    <property type="nucleotide sequence ID" value="XM_056995886.1"/>
</dbReference>
<feature type="domain" description="F-box" evidence="1">
    <location>
        <begin position="8"/>
        <end position="56"/>
    </location>
</feature>
<evidence type="ECO:0000313" key="2">
    <source>
        <dbReference type="Proteomes" id="UP000504610"/>
    </source>
</evidence>
<dbReference type="SMART" id="SM00579">
    <property type="entry name" value="FBD"/>
    <property type="match status" value="1"/>
</dbReference>
<evidence type="ECO:0000313" key="3">
    <source>
        <dbReference type="RefSeq" id="XP_056851866.1"/>
    </source>
</evidence>
<dbReference type="AlphaFoldDB" id="A0A9W3CK34"/>
<gene>
    <name evidence="3" type="primary">LOC130500979</name>
</gene>
<organism evidence="2 3">
    <name type="scientific">Raphanus sativus</name>
    <name type="common">Radish</name>
    <name type="synonym">Raphanus raphanistrum var. sativus</name>
    <dbReference type="NCBI Taxonomy" id="3726"/>
    <lineage>
        <taxon>Eukaryota</taxon>
        <taxon>Viridiplantae</taxon>
        <taxon>Streptophyta</taxon>
        <taxon>Embryophyta</taxon>
        <taxon>Tracheophyta</taxon>
        <taxon>Spermatophyta</taxon>
        <taxon>Magnoliopsida</taxon>
        <taxon>eudicotyledons</taxon>
        <taxon>Gunneridae</taxon>
        <taxon>Pentapetalae</taxon>
        <taxon>rosids</taxon>
        <taxon>malvids</taxon>
        <taxon>Brassicales</taxon>
        <taxon>Brassicaceae</taxon>
        <taxon>Brassiceae</taxon>
        <taxon>Raphanus</taxon>
    </lineage>
</organism>
<evidence type="ECO:0000259" key="1">
    <source>
        <dbReference type="PROSITE" id="PS50181"/>
    </source>
</evidence>
<dbReference type="CDD" id="cd22160">
    <property type="entry name" value="F-box_AtFBL13-like"/>
    <property type="match status" value="1"/>
</dbReference>
<dbReference type="InterPro" id="IPR006566">
    <property type="entry name" value="FBD"/>
</dbReference>
<dbReference type="Pfam" id="PF24758">
    <property type="entry name" value="LRR_At5g56370"/>
    <property type="match status" value="1"/>
</dbReference>
<dbReference type="Pfam" id="PF00646">
    <property type="entry name" value="F-box"/>
    <property type="match status" value="1"/>
</dbReference>
<dbReference type="InterPro" id="IPR001810">
    <property type="entry name" value="F-box_dom"/>
</dbReference>
<dbReference type="SUPFAM" id="SSF81383">
    <property type="entry name" value="F-box domain"/>
    <property type="match status" value="1"/>
</dbReference>
<accession>A0A9W3CK34</accession>
<dbReference type="PANTHER" id="PTHR31293:SF12">
    <property type="entry name" value="RNI-LIKE SUPERFAMILY PROTEIN"/>
    <property type="match status" value="1"/>
</dbReference>
<dbReference type="InterPro" id="IPR055411">
    <property type="entry name" value="LRR_FXL15/At3g58940/PEG3-like"/>
</dbReference>